<dbReference type="PANTHER" id="PTHR30269:SF23">
    <property type="entry name" value="MEMBRANE TRANSPORTER PROTEIN YDHB-RELATED"/>
    <property type="match status" value="1"/>
</dbReference>
<keyword evidence="4 7" id="KW-0812">Transmembrane</keyword>
<protein>
    <submittedName>
        <fullName evidence="8">Permease</fullName>
    </submittedName>
</protein>
<evidence type="ECO:0000256" key="1">
    <source>
        <dbReference type="ARBA" id="ARBA00004651"/>
    </source>
</evidence>
<comment type="caution">
    <text evidence="8">The sequence shown here is derived from an EMBL/GenBank/DDBJ whole genome shotgun (WGS) entry which is preliminary data.</text>
</comment>
<evidence type="ECO:0000256" key="5">
    <source>
        <dbReference type="ARBA" id="ARBA00022989"/>
    </source>
</evidence>
<sequence length="247" mass="24977">MDQFAPLLFLGAIFAGTIGTLTGMGGGVVLIPMLVLGFGVDLRYAAGTSLIAVIATSCGAALKRRQNLSNLHVGVFLEIAAVAGAVGGALVARDISKAVLEGLLGITLVGSALLALRAPDVAAMAPRGGDLLELAGAFDDQGMHVEYAPRRIPAGLALMGVAGLMSGLLGIGSGALKTLAMDLVMRLPLKVSTATSNFMIGITAGASAAIYFRQGFIDPVLVGPVTLGTLGGAVLGAWMLPHLSTRW</sequence>
<dbReference type="GO" id="GO:0005886">
    <property type="term" value="C:plasma membrane"/>
    <property type="evidence" value="ECO:0007669"/>
    <property type="project" value="UniProtKB-SubCell"/>
</dbReference>
<gene>
    <name evidence="8" type="ORF">B2A_00312</name>
</gene>
<evidence type="ECO:0000256" key="6">
    <source>
        <dbReference type="ARBA" id="ARBA00023136"/>
    </source>
</evidence>
<accession>T1CKJ0</accession>
<feature type="non-terminal residue" evidence="8">
    <location>
        <position position="247"/>
    </location>
</feature>
<reference evidence="8" key="2">
    <citation type="journal article" date="2014" name="ISME J.">
        <title>Microbial stratification in low pH oxic and suboxic macroscopic growths along an acid mine drainage.</title>
        <authorList>
            <person name="Mendez-Garcia C."/>
            <person name="Mesa V."/>
            <person name="Sprenger R.R."/>
            <person name="Richter M."/>
            <person name="Diez M.S."/>
            <person name="Solano J."/>
            <person name="Bargiela R."/>
            <person name="Golyshina O.V."/>
            <person name="Manteca A."/>
            <person name="Ramos J.L."/>
            <person name="Gallego J.R."/>
            <person name="Llorente I."/>
            <person name="Martins Dos Santos V.A."/>
            <person name="Jensen O.N."/>
            <person name="Pelaez A.I."/>
            <person name="Sanchez J."/>
            <person name="Ferrer M."/>
        </authorList>
    </citation>
    <scope>NUCLEOTIDE SEQUENCE</scope>
</reference>
<feature type="transmembrane region" description="Helical" evidence="7">
    <location>
        <begin position="98"/>
        <end position="116"/>
    </location>
</feature>
<evidence type="ECO:0000313" key="8">
    <source>
        <dbReference type="EMBL" id="EQD68725.1"/>
    </source>
</evidence>
<dbReference type="Pfam" id="PF01925">
    <property type="entry name" value="TauE"/>
    <property type="match status" value="1"/>
</dbReference>
<feature type="transmembrane region" description="Helical" evidence="7">
    <location>
        <begin position="74"/>
        <end position="92"/>
    </location>
</feature>
<feature type="transmembrane region" description="Helical" evidence="7">
    <location>
        <begin position="152"/>
        <end position="171"/>
    </location>
</feature>
<feature type="transmembrane region" description="Helical" evidence="7">
    <location>
        <begin position="42"/>
        <end position="62"/>
    </location>
</feature>
<feature type="transmembrane region" description="Helical" evidence="7">
    <location>
        <begin position="219"/>
        <end position="240"/>
    </location>
</feature>
<comment type="subcellular location">
    <subcellularLocation>
        <location evidence="1">Cell membrane</location>
        <topology evidence="1">Multi-pass membrane protein</topology>
    </subcellularLocation>
</comment>
<evidence type="ECO:0000256" key="3">
    <source>
        <dbReference type="ARBA" id="ARBA00022475"/>
    </source>
</evidence>
<name>T1CKJ0_9ZZZZ</name>
<proteinExistence type="predicted"/>
<keyword evidence="6 7" id="KW-0472">Membrane</keyword>
<evidence type="ECO:0000256" key="2">
    <source>
        <dbReference type="ARBA" id="ARBA00022448"/>
    </source>
</evidence>
<evidence type="ECO:0000256" key="4">
    <source>
        <dbReference type="ARBA" id="ARBA00022692"/>
    </source>
</evidence>
<evidence type="ECO:0000256" key="7">
    <source>
        <dbReference type="SAM" id="Phobius"/>
    </source>
</evidence>
<organism evidence="8">
    <name type="scientific">mine drainage metagenome</name>
    <dbReference type="NCBI Taxonomy" id="410659"/>
    <lineage>
        <taxon>unclassified sequences</taxon>
        <taxon>metagenomes</taxon>
        <taxon>ecological metagenomes</taxon>
    </lineage>
</organism>
<dbReference type="EMBL" id="AUZZ01000238">
    <property type="protein sequence ID" value="EQD68725.1"/>
    <property type="molecule type" value="Genomic_DNA"/>
</dbReference>
<keyword evidence="5 7" id="KW-1133">Transmembrane helix</keyword>
<keyword evidence="3" id="KW-1003">Cell membrane</keyword>
<dbReference type="InterPro" id="IPR052017">
    <property type="entry name" value="TSUP"/>
</dbReference>
<feature type="transmembrane region" description="Helical" evidence="7">
    <location>
        <begin position="191"/>
        <end position="212"/>
    </location>
</feature>
<reference evidence="8" key="1">
    <citation type="submission" date="2013-08" db="EMBL/GenBank/DDBJ databases">
        <authorList>
            <person name="Mendez C."/>
            <person name="Richter M."/>
            <person name="Ferrer M."/>
            <person name="Sanchez J."/>
        </authorList>
    </citation>
    <scope>NUCLEOTIDE SEQUENCE</scope>
</reference>
<dbReference type="AlphaFoldDB" id="T1CKJ0"/>
<dbReference type="InterPro" id="IPR002781">
    <property type="entry name" value="TM_pro_TauE-like"/>
</dbReference>
<dbReference type="PANTHER" id="PTHR30269">
    <property type="entry name" value="TRANSMEMBRANE PROTEIN YFCA"/>
    <property type="match status" value="1"/>
</dbReference>
<feature type="transmembrane region" description="Helical" evidence="7">
    <location>
        <begin position="7"/>
        <end position="36"/>
    </location>
</feature>
<keyword evidence="2" id="KW-0813">Transport</keyword>